<evidence type="ECO:0000313" key="8">
    <source>
        <dbReference type="EMBL" id="KAG7303456.1"/>
    </source>
</evidence>
<dbReference type="SUPFAM" id="SSF54373">
    <property type="entry name" value="FAD-linked reductases, C-terminal domain"/>
    <property type="match status" value="1"/>
</dbReference>
<evidence type="ECO:0000256" key="4">
    <source>
        <dbReference type="ARBA" id="ARBA00022827"/>
    </source>
</evidence>
<dbReference type="Pfam" id="PF00732">
    <property type="entry name" value="GMC_oxred_N"/>
    <property type="match status" value="1"/>
</dbReference>
<dbReference type="EMBL" id="JAHIBW010000016">
    <property type="protein sequence ID" value="KAG7303456.1"/>
    <property type="molecule type" value="Genomic_DNA"/>
</dbReference>
<accession>A0ABQ7QDZ0</accession>
<feature type="domain" description="Glucose-methanol-choline oxidoreductase N-terminal" evidence="6">
    <location>
        <begin position="135"/>
        <end position="158"/>
    </location>
</feature>
<proteinExistence type="inferred from homology"/>
<dbReference type="PANTHER" id="PTHR11552:SF147">
    <property type="entry name" value="CHOLINE DEHYDROGENASE, MITOCHONDRIAL"/>
    <property type="match status" value="1"/>
</dbReference>
<feature type="domain" description="Glucose-methanol-choline oxidoreductase N-terminal" evidence="7">
    <location>
        <begin position="316"/>
        <end position="330"/>
    </location>
</feature>
<dbReference type="InterPro" id="IPR036188">
    <property type="entry name" value="FAD/NAD-bd_sf"/>
</dbReference>
<keyword evidence="4 5" id="KW-0274">FAD</keyword>
<gene>
    <name evidence="8" type="ORF">JYU34_011976</name>
</gene>
<organism evidence="8 9">
    <name type="scientific">Plutella xylostella</name>
    <name type="common">Diamondback moth</name>
    <name type="synonym">Plutella maculipennis</name>
    <dbReference type="NCBI Taxonomy" id="51655"/>
    <lineage>
        <taxon>Eukaryota</taxon>
        <taxon>Metazoa</taxon>
        <taxon>Ecdysozoa</taxon>
        <taxon>Arthropoda</taxon>
        <taxon>Hexapoda</taxon>
        <taxon>Insecta</taxon>
        <taxon>Pterygota</taxon>
        <taxon>Neoptera</taxon>
        <taxon>Endopterygota</taxon>
        <taxon>Lepidoptera</taxon>
        <taxon>Glossata</taxon>
        <taxon>Ditrysia</taxon>
        <taxon>Yponomeutoidea</taxon>
        <taxon>Plutellidae</taxon>
        <taxon>Plutella</taxon>
    </lineage>
</organism>
<dbReference type="InterPro" id="IPR007867">
    <property type="entry name" value="GMC_OxRtase_C"/>
</dbReference>
<keyword evidence="3 5" id="KW-0285">Flavoprotein</keyword>
<dbReference type="PANTHER" id="PTHR11552">
    <property type="entry name" value="GLUCOSE-METHANOL-CHOLINE GMC OXIDOREDUCTASE"/>
    <property type="match status" value="1"/>
</dbReference>
<protein>
    <recommendedName>
        <fullName evidence="6 7">Glucose-methanol-choline oxidoreductase N-terminal domain-containing protein</fullName>
    </recommendedName>
</protein>
<evidence type="ECO:0000259" key="6">
    <source>
        <dbReference type="PROSITE" id="PS00623"/>
    </source>
</evidence>
<dbReference type="Proteomes" id="UP000823941">
    <property type="component" value="Chromosome 16"/>
</dbReference>
<dbReference type="Gene3D" id="3.50.50.60">
    <property type="entry name" value="FAD/NAD(P)-binding domain"/>
    <property type="match status" value="1"/>
</dbReference>
<evidence type="ECO:0000256" key="3">
    <source>
        <dbReference type="ARBA" id="ARBA00022630"/>
    </source>
</evidence>
<evidence type="ECO:0000313" key="9">
    <source>
        <dbReference type="Proteomes" id="UP000823941"/>
    </source>
</evidence>
<comment type="caution">
    <text evidence="8">The sequence shown here is derived from an EMBL/GenBank/DDBJ whole genome shotgun (WGS) entry which is preliminary data.</text>
</comment>
<sequence>MWACDQGLSSTIVNSYQAVPVFANVLQSFLAAQCALVGDHLWPEDATEKVMKDPYYDFIVVGAGSAGAVVANRLSEVPHWKVLLIEAGGNPTIATEIPQLFLGNMNTTEDWGYTTQPQAGACRSYKNKGCAWPRGKTLGGSSSINAMYYVRGNKQDYEEWAANGNRGWSYNDVLPYFKKSENFSKFSLDDDAANYHGIGGYLSVENTERADDFEKIIIEANKELGTKILRDINGGNQMGVTQAQSTTKDGIRHSTARAFLNPVKDRPNLHVMKNAYVTKILFKDASGSNEASGVLVSQNGLDIKVKSRKEVIISAGAINTPKLLLLSGIGPKKQLQDLGLSVKANLPVGENLQDHAFVPIYYTLKGDKQLTSLPNIVNAFAEYILNRKGPFSALNPNTVISFINTTDSASSSPDIQHHYFFAGPSQSNVMDAYKKHGVSEEFNDKVNKVNENNFILAICTVLLKPKSKGRIVLNSIDPYDSPLIYANYFDDPEDLETIINGIKYVLKFADTKIFKDVGFKLHWVDLEACQQYDKQSDTFIECMARETTFSLYHPVGTAKMGPHGDDTAVVDPDLKVKGVERLRVIDASVMPSIVRGNTNAPVIMVGEKGADLIKKDWLENDKDTASDTSLNSDKCQNVSLLSYFSGW</sequence>
<keyword evidence="9" id="KW-1185">Reference proteome</keyword>
<evidence type="ECO:0000256" key="2">
    <source>
        <dbReference type="ARBA" id="ARBA00010790"/>
    </source>
</evidence>
<dbReference type="PIRSF" id="PIRSF000137">
    <property type="entry name" value="Alcohol_oxidase"/>
    <property type="match status" value="1"/>
</dbReference>
<dbReference type="PROSITE" id="PS00623">
    <property type="entry name" value="GMC_OXRED_1"/>
    <property type="match status" value="1"/>
</dbReference>
<evidence type="ECO:0000256" key="1">
    <source>
        <dbReference type="ARBA" id="ARBA00001974"/>
    </source>
</evidence>
<dbReference type="PROSITE" id="PS00624">
    <property type="entry name" value="GMC_OXRED_2"/>
    <property type="match status" value="1"/>
</dbReference>
<dbReference type="Pfam" id="PF05199">
    <property type="entry name" value="GMC_oxred_C"/>
    <property type="match status" value="1"/>
</dbReference>
<dbReference type="Gene3D" id="3.30.560.10">
    <property type="entry name" value="Glucose Oxidase, domain 3"/>
    <property type="match status" value="1"/>
</dbReference>
<dbReference type="SUPFAM" id="SSF51905">
    <property type="entry name" value="FAD/NAD(P)-binding domain"/>
    <property type="match status" value="1"/>
</dbReference>
<dbReference type="InterPro" id="IPR012132">
    <property type="entry name" value="GMC_OxRdtase"/>
</dbReference>
<evidence type="ECO:0000259" key="7">
    <source>
        <dbReference type="PROSITE" id="PS00624"/>
    </source>
</evidence>
<name>A0ABQ7QDZ0_PLUXY</name>
<comment type="similarity">
    <text evidence="2 5">Belongs to the GMC oxidoreductase family.</text>
</comment>
<comment type="cofactor">
    <cofactor evidence="1">
        <name>FAD</name>
        <dbReference type="ChEBI" id="CHEBI:57692"/>
    </cofactor>
</comment>
<evidence type="ECO:0000256" key="5">
    <source>
        <dbReference type="RuleBase" id="RU003968"/>
    </source>
</evidence>
<dbReference type="InterPro" id="IPR000172">
    <property type="entry name" value="GMC_OxRdtase_N"/>
</dbReference>
<reference evidence="8 9" key="1">
    <citation type="submission" date="2021-06" db="EMBL/GenBank/DDBJ databases">
        <title>A haploid diamondback moth (Plutella xylostella L.) genome assembly resolves 31 chromosomes and identifies a diamide resistance mutation.</title>
        <authorList>
            <person name="Ward C.M."/>
            <person name="Perry K.D."/>
            <person name="Baker G."/>
            <person name="Powis K."/>
            <person name="Heckel D.G."/>
            <person name="Baxter S.W."/>
        </authorList>
    </citation>
    <scope>NUCLEOTIDE SEQUENCE [LARGE SCALE GENOMIC DNA]</scope>
    <source>
        <strain evidence="8 9">LV</strain>
        <tissue evidence="8">Single pupa</tissue>
    </source>
</reference>